<dbReference type="InterPro" id="IPR048020">
    <property type="entry name" value="Transpos_IS3"/>
</dbReference>
<dbReference type="EMBL" id="AZFY01000003">
    <property type="protein sequence ID" value="KRM13427.1"/>
    <property type="molecule type" value="Genomic_DNA"/>
</dbReference>
<reference evidence="3 4" key="1">
    <citation type="journal article" date="2015" name="Genome Announc.">
        <title>Expanding the biotechnology potential of lactobacilli through comparative genomics of 213 strains and associated genera.</title>
        <authorList>
            <person name="Sun Z."/>
            <person name="Harris H.M."/>
            <person name="McCann A."/>
            <person name="Guo C."/>
            <person name="Argimon S."/>
            <person name="Zhang W."/>
            <person name="Yang X."/>
            <person name="Jeffery I.B."/>
            <person name="Cooney J.C."/>
            <person name="Kagawa T.F."/>
            <person name="Liu W."/>
            <person name="Song Y."/>
            <person name="Salvetti E."/>
            <person name="Wrobel A."/>
            <person name="Rasinkangas P."/>
            <person name="Parkhill J."/>
            <person name="Rea M.C."/>
            <person name="O'Sullivan O."/>
            <person name="Ritari J."/>
            <person name="Douillard F.P."/>
            <person name="Paul Ross R."/>
            <person name="Yang R."/>
            <person name="Briner A.E."/>
            <person name="Felis G.E."/>
            <person name="de Vos W.M."/>
            <person name="Barrangou R."/>
            <person name="Klaenhammer T.R."/>
            <person name="Caufield P.W."/>
            <person name="Cui Y."/>
            <person name="Zhang H."/>
            <person name="O'Toole P.W."/>
        </authorList>
    </citation>
    <scope>NUCLEOTIDE SEQUENCE [LARGE SCALE GENOMIC DNA]</scope>
    <source>
        <strain evidence="3 4">DSM 18382</strain>
    </source>
</reference>
<dbReference type="SUPFAM" id="SSF53098">
    <property type="entry name" value="Ribonuclease H-like"/>
    <property type="match status" value="1"/>
</dbReference>
<dbReference type="AlphaFoldDB" id="A0A0R1WEZ1"/>
<dbReference type="PANTHER" id="PTHR46889:SF5">
    <property type="entry name" value="INTEGRASE PROTEIN"/>
    <property type="match status" value="1"/>
</dbReference>
<dbReference type="InterPro" id="IPR050900">
    <property type="entry name" value="Transposase_IS3/IS150/IS904"/>
</dbReference>
<dbReference type="GO" id="GO:0003676">
    <property type="term" value="F:nucleic acid binding"/>
    <property type="evidence" value="ECO:0007669"/>
    <property type="project" value="InterPro"/>
</dbReference>
<organism evidence="3 4">
    <name type="scientific">Lentilactobacillus farraginis DSM 18382 = JCM 14108</name>
    <dbReference type="NCBI Taxonomy" id="1423743"/>
    <lineage>
        <taxon>Bacteria</taxon>
        <taxon>Bacillati</taxon>
        <taxon>Bacillota</taxon>
        <taxon>Bacilli</taxon>
        <taxon>Lactobacillales</taxon>
        <taxon>Lactobacillaceae</taxon>
        <taxon>Lentilactobacillus</taxon>
    </lineage>
</organism>
<protein>
    <recommendedName>
        <fullName evidence="2">Integrase catalytic domain-containing protein</fullName>
    </recommendedName>
</protein>
<dbReference type="Pfam" id="PF13333">
    <property type="entry name" value="rve_2"/>
    <property type="match status" value="1"/>
</dbReference>
<dbReference type="InterPro" id="IPR036397">
    <property type="entry name" value="RNaseH_sf"/>
</dbReference>
<dbReference type="Pfam" id="PF00665">
    <property type="entry name" value="rve"/>
    <property type="match status" value="1"/>
</dbReference>
<evidence type="ECO:0000313" key="4">
    <source>
        <dbReference type="Proteomes" id="UP000051966"/>
    </source>
</evidence>
<sequence length="247" mass="28736">MKVLEIPSSTYYGYCHWQPSQTACRRQLIKRQLLTIWLKYPMYGYPRLTLALKQTVNLKVGQKLVYRLMQELGIKSRMLKKTNKPQTHTAYEQRPNLIKQLTDQTGVLLTDITYIPVKHDWIYLASIYNPKTRQVVAYKIHEQMTKELATAPVKMILNRDTLPSIIHSDMGSQYTSELFENTLLAAGIKHSYSHKGCPGDNARIESFHSILKREYVNSQNFQNSYEAIAGLDQYIRWYNSDRISLVA</sequence>
<feature type="domain" description="Integrase catalytic" evidence="2">
    <location>
        <begin position="91"/>
        <end position="247"/>
    </location>
</feature>
<accession>A0A0R1WEZ1</accession>
<proteinExistence type="predicted"/>
<dbReference type="Gene3D" id="3.30.420.10">
    <property type="entry name" value="Ribonuclease H-like superfamily/Ribonuclease H"/>
    <property type="match status" value="1"/>
</dbReference>
<name>A0A0R1WEZ1_9LACO</name>
<dbReference type="Proteomes" id="UP000051966">
    <property type="component" value="Unassembled WGS sequence"/>
</dbReference>
<dbReference type="PROSITE" id="PS50994">
    <property type="entry name" value="INTEGRASE"/>
    <property type="match status" value="1"/>
</dbReference>
<evidence type="ECO:0000259" key="2">
    <source>
        <dbReference type="PROSITE" id="PS50994"/>
    </source>
</evidence>
<dbReference type="InterPro" id="IPR025948">
    <property type="entry name" value="HTH-like_dom"/>
</dbReference>
<dbReference type="NCBIfam" id="NF033516">
    <property type="entry name" value="transpos_IS3"/>
    <property type="match status" value="1"/>
</dbReference>
<dbReference type="InterPro" id="IPR001584">
    <property type="entry name" value="Integrase_cat-core"/>
</dbReference>
<dbReference type="PANTHER" id="PTHR46889">
    <property type="entry name" value="TRANSPOSASE INSF FOR INSERTION SEQUENCE IS3B-RELATED"/>
    <property type="match status" value="1"/>
</dbReference>
<gene>
    <name evidence="3" type="ORF">FD41_GL002599</name>
</gene>
<dbReference type="InterPro" id="IPR012337">
    <property type="entry name" value="RNaseH-like_sf"/>
</dbReference>
<evidence type="ECO:0000313" key="3">
    <source>
        <dbReference type="EMBL" id="KRM13427.1"/>
    </source>
</evidence>
<dbReference type="Pfam" id="PF13276">
    <property type="entry name" value="HTH_21"/>
    <property type="match status" value="1"/>
</dbReference>
<dbReference type="GO" id="GO:0015074">
    <property type="term" value="P:DNA integration"/>
    <property type="evidence" value="ECO:0007669"/>
    <property type="project" value="InterPro"/>
</dbReference>
<dbReference type="PATRIC" id="fig|1423743.5.peg.2668"/>
<keyword evidence="4" id="KW-1185">Reference proteome</keyword>
<comment type="caution">
    <text evidence="3">The sequence shown here is derived from an EMBL/GenBank/DDBJ whole genome shotgun (WGS) entry which is preliminary data.</text>
</comment>
<comment type="function">
    <text evidence="1">Involved in the transposition of the insertion sequence.</text>
</comment>
<evidence type="ECO:0000256" key="1">
    <source>
        <dbReference type="ARBA" id="ARBA00002286"/>
    </source>
</evidence>